<accession>A0A291RRJ3</accession>
<dbReference type="RefSeq" id="WP_098696873.1">
    <property type="nucleotide sequence ID" value="NZ_CP023778.1"/>
</dbReference>
<gene>
    <name evidence="3" type="ORF">CRH09_30545</name>
</gene>
<dbReference type="EMBL" id="CP023778">
    <property type="protein sequence ID" value="ATL69868.1"/>
    <property type="molecule type" value="Genomic_DNA"/>
</dbReference>
<feature type="compositionally biased region" description="Basic residues" evidence="1">
    <location>
        <begin position="1528"/>
        <end position="1550"/>
    </location>
</feature>
<dbReference type="Pfam" id="PF13604">
    <property type="entry name" value="AAA_30"/>
    <property type="match status" value="1"/>
</dbReference>
<dbReference type="CDD" id="cd18809">
    <property type="entry name" value="SF1_C_RecD"/>
    <property type="match status" value="1"/>
</dbReference>
<name>A0A291RRJ3_9NOCA</name>
<proteinExistence type="predicted"/>
<dbReference type="GeneID" id="88361624"/>
<feature type="region of interest" description="Disordered" evidence="1">
    <location>
        <begin position="1479"/>
        <end position="1550"/>
    </location>
</feature>
<sequence>MTLHRLHSGDGYEYLTQQVATGDRMRDRTRDLTDYYTAHGCPPGQWFGRGAAALGLSGEVTEQQMQLLFGEGMHPDANRIITEALADGKSIAEAIAAASLGTNFYQFSSSTPISELLDRMVVAFTEKNKRRPTYDERMMLRTEATRTHLTAELGTEPSTEAIEDALAQEKANSRKAVAGFDCVFTPQKSIAILWGLADDDVRRVIWECHEEAMRETLEWAEQRYAVTRRGHNGIRQIDADGFTVALFRHYDSRTGDPLPHTHATISTKVQGSDGKWSSLDARPLYGGAVALSCRYNAMIVGKLRRRLGLRFEERSRGRGKQPVLEIVGISDAMIEFFSRRRTAIIARTEQLLAAYRRTHGHNPDKRAQAKLAQQATLETRDAKAEPHSLRDMLAGWDRRVCRFLGDGRDARRFVTDLLEQHRLDDHPATFDARRVAIAAGAAVGGAPEVLRSDDAHLTDAIEHAVDECVRTQLGDRASVIEQVRVLLLRDDDELLADIDEAFTASQRTTYNPKRIAEEVAATIARRRATWTEANIYSAVDERVGLCNFDSDAKHRAAVEEIVQAVRDGHSIQLTIDPDPVPQAIARRNGESEFTITGAIRYTSEEVLAAEHRLLDAANTATDHYLSHAAVDAAITEVERSQPRQRRRRLNAAQRAIAYHLCTSGMALTAAIGPAGSGKTTAMKVVARAWRASGRSVLALGPSKNAARELGNSIGVRGSTVARILTLAKYGLPTGIAPGAMLLVDEAAMAATPDLDELQRLAHRCGAVVGWVGDPYQLSAVESGGALRLIAADTRAPTLMTIVRFKTATEAEATLAVRSGDVEAAWEFYSNAGRVTSGMVDELRERILADHLADIAAGKSSLMLAATLDDVAALNLAAQAAHTVSGRVDTTRGSVELSDGADGYVGDVVVTRLNDYRLRITGGKRRGTGIDNGDLWRIRKMHGDGSITVLGVDHRSSVRLPADYVATNVELGYASTVHRSQGSTVDRCRLLINATLGRALAYVGLTRGAESNHIYQAIDALDPTCEQQPDDPLTGKQMFAKVLAREDDNLTATETLRLEQARIDDPARLRGIYDHITGLLADARGRRLLDQALPVVLYRDAETSNRFQTLLDTIALADQHRLDSRVLVANITTNNGEDLGDSLATARDVAAVLCARADDWIAQHLTPATAVVSAATDTLTADASGDAALYAAAAAVNRREALAQSGRFRALRDAPVTGCPPVPSRHPGVDSELADLADELRHRLTGDLGPATLVEAADAPDPESGRDDFTRRMRIQRLNRLRRDHEHYIKQLSDEHGRYLLYRALPVVIYAETARSRHFAALLDTIAHADATRLNTSALIGSITTDDFTDFGTTLLETRDPGSLLADRAQRWVARETAARRTAAAIAVGATRLETLALTDDTSTSELTSAAGAANRLTEHIALIPVGMPSPTLSPPPPWFPGIDQRLVDFAAELRRRITHEENALQNSDRAAVLARIDTPPAGQRVTEPPNPDVDAPSKPDSLSTAPSPRHDDPSIDTGPASDDATRDTRRRRKRLRRQRSLPVRRGRRSL</sequence>
<dbReference type="Gene3D" id="2.30.30.940">
    <property type="match status" value="1"/>
</dbReference>
<feature type="domain" description="AAA+ ATPase" evidence="2">
    <location>
        <begin position="664"/>
        <end position="814"/>
    </location>
</feature>
<evidence type="ECO:0000256" key="1">
    <source>
        <dbReference type="SAM" id="MobiDB-lite"/>
    </source>
</evidence>
<dbReference type="NCBIfam" id="NF041492">
    <property type="entry name" value="MobF"/>
    <property type="match status" value="1"/>
</dbReference>
<dbReference type="SUPFAM" id="SSF52540">
    <property type="entry name" value="P-loop containing nucleoside triphosphate hydrolases"/>
    <property type="match status" value="2"/>
</dbReference>
<dbReference type="SMART" id="SM00382">
    <property type="entry name" value="AAA"/>
    <property type="match status" value="1"/>
</dbReference>
<dbReference type="KEGG" id="ntp:CRH09_30545"/>
<evidence type="ECO:0000313" key="4">
    <source>
        <dbReference type="Proteomes" id="UP000221961"/>
    </source>
</evidence>
<dbReference type="Proteomes" id="UP000221961">
    <property type="component" value="Chromosome"/>
</dbReference>
<dbReference type="InterPro" id="IPR027417">
    <property type="entry name" value="P-loop_NTPase"/>
</dbReference>
<dbReference type="Gene3D" id="3.40.50.300">
    <property type="entry name" value="P-loop containing nucleotide triphosphate hydrolases"/>
    <property type="match status" value="2"/>
</dbReference>
<protein>
    <recommendedName>
        <fullName evidence="2">AAA+ ATPase domain-containing protein</fullName>
    </recommendedName>
</protein>
<dbReference type="SUPFAM" id="SSF55464">
    <property type="entry name" value="Origin of replication-binding domain, RBD-like"/>
    <property type="match status" value="1"/>
</dbReference>
<dbReference type="Pfam" id="PF08751">
    <property type="entry name" value="TrwC"/>
    <property type="match status" value="1"/>
</dbReference>
<reference evidence="3 4" key="1">
    <citation type="submission" date="2017-10" db="EMBL/GenBank/DDBJ databases">
        <title>Comparative genomics between pathogenic Norcardia.</title>
        <authorList>
            <person name="Zeng L."/>
        </authorList>
    </citation>
    <scope>NUCLEOTIDE SEQUENCE [LARGE SCALE GENOMIC DNA]</scope>
    <source>
        <strain evidence="3 4">NC_YFY_NT001</strain>
    </source>
</reference>
<dbReference type="InterPro" id="IPR003593">
    <property type="entry name" value="AAA+_ATPase"/>
</dbReference>
<organism evidence="3 4">
    <name type="scientific">Nocardia terpenica</name>
    <dbReference type="NCBI Taxonomy" id="455432"/>
    <lineage>
        <taxon>Bacteria</taxon>
        <taxon>Bacillati</taxon>
        <taxon>Actinomycetota</taxon>
        <taxon>Actinomycetes</taxon>
        <taxon>Mycobacteriales</taxon>
        <taxon>Nocardiaceae</taxon>
        <taxon>Nocardia</taxon>
    </lineage>
</organism>
<dbReference type="InterPro" id="IPR014862">
    <property type="entry name" value="TrwC"/>
</dbReference>
<evidence type="ECO:0000259" key="2">
    <source>
        <dbReference type="SMART" id="SM00382"/>
    </source>
</evidence>
<evidence type="ECO:0000313" key="3">
    <source>
        <dbReference type="EMBL" id="ATL69868.1"/>
    </source>
</evidence>